<dbReference type="AlphaFoldDB" id="A0A6A6HE68"/>
<keyword evidence="2" id="KW-1185">Reference proteome</keyword>
<reference evidence="1" key="1">
    <citation type="journal article" date="2020" name="Stud. Mycol.">
        <title>101 Dothideomycetes genomes: a test case for predicting lifestyles and emergence of pathogens.</title>
        <authorList>
            <person name="Haridas S."/>
            <person name="Albert R."/>
            <person name="Binder M."/>
            <person name="Bloem J."/>
            <person name="Labutti K."/>
            <person name="Salamov A."/>
            <person name="Andreopoulos B."/>
            <person name="Baker S."/>
            <person name="Barry K."/>
            <person name="Bills G."/>
            <person name="Bluhm B."/>
            <person name="Cannon C."/>
            <person name="Castanera R."/>
            <person name="Culley D."/>
            <person name="Daum C."/>
            <person name="Ezra D."/>
            <person name="Gonzalez J."/>
            <person name="Henrissat B."/>
            <person name="Kuo A."/>
            <person name="Liang C."/>
            <person name="Lipzen A."/>
            <person name="Lutzoni F."/>
            <person name="Magnuson J."/>
            <person name="Mondo S."/>
            <person name="Nolan M."/>
            <person name="Ohm R."/>
            <person name="Pangilinan J."/>
            <person name="Park H.-J."/>
            <person name="Ramirez L."/>
            <person name="Alfaro M."/>
            <person name="Sun H."/>
            <person name="Tritt A."/>
            <person name="Yoshinaga Y."/>
            <person name="Zwiers L.-H."/>
            <person name="Turgeon B."/>
            <person name="Goodwin S."/>
            <person name="Spatafora J."/>
            <person name="Crous P."/>
            <person name="Grigoriev I."/>
        </authorList>
    </citation>
    <scope>NUCLEOTIDE SEQUENCE</scope>
    <source>
        <strain evidence="1">Tuck. ex Michener</strain>
    </source>
</reference>
<protein>
    <submittedName>
        <fullName evidence="1">Uncharacterized protein</fullName>
    </submittedName>
</protein>
<gene>
    <name evidence="1" type="ORF">EV356DRAFT_566109</name>
</gene>
<dbReference type="Proteomes" id="UP000800092">
    <property type="component" value="Unassembled WGS sequence"/>
</dbReference>
<evidence type="ECO:0000313" key="1">
    <source>
        <dbReference type="EMBL" id="KAF2235783.1"/>
    </source>
</evidence>
<sequence>MASIRYRVAHQPCVTTRTGICSDSAVGVKIKLLTASNLAKFPLLGWPSFEEGAFASLHTRLPRSSMGDDQIHATCPIADDTACKEGHDITRKAHLFSPSSESFKTKFETVSSKTLLTRMQRYALMRPIYSTVASSYPNLIPEQTLPIVIAQSDTTSTTPTTRSKRSFAPRSTATKTATDTFLIKEGETTTQTFTYTERTYPTMAKAKRGCFSANASLHTFTVTRDDDLGTLTTKTVTLVLESSQILSVEEVGSGEDL</sequence>
<proteinExistence type="predicted"/>
<accession>A0A6A6HE68</accession>
<dbReference type="EMBL" id="ML991789">
    <property type="protein sequence ID" value="KAF2235783.1"/>
    <property type="molecule type" value="Genomic_DNA"/>
</dbReference>
<organism evidence="1 2">
    <name type="scientific">Viridothelium virens</name>
    <name type="common">Speckled blister lichen</name>
    <name type="synonym">Trypethelium virens</name>
    <dbReference type="NCBI Taxonomy" id="1048519"/>
    <lineage>
        <taxon>Eukaryota</taxon>
        <taxon>Fungi</taxon>
        <taxon>Dikarya</taxon>
        <taxon>Ascomycota</taxon>
        <taxon>Pezizomycotina</taxon>
        <taxon>Dothideomycetes</taxon>
        <taxon>Dothideomycetes incertae sedis</taxon>
        <taxon>Trypetheliales</taxon>
        <taxon>Trypetheliaceae</taxon>
        <taxon>Viridothelium</taxon>
    </lineage>
</organism>
<evidence type="ECO:0000313" key="2">
    <source>
        <dbReference type="Proteomes" id="UP000800092"/>
    </source>
</evidence>
<name>A0A6A6HE68_VIRVR</name>